<evidence type="ECO:0000256" key="5">
    <source>
        <dbReference type="SAM" id="MobiDB-lite"/>
    </source>
</evidence>
<dbReference type="SUPFAM" id="SSF57716">
    <property type="entry name" value="Glucocorticoid receptor-like (DNA-binding domain)"/>
    <property type="match status" value="1"/>
</dbReference>
<dbReference type="InterPro" id="IPR020458">
    <property type="entry name" value="Znf_DskA_TraR_CS"/>
</dbReference>
<gene>
    <name evidence="7" type="ORF">DAMNIGENAA_26470</name>
</gene>
<feature type="region of interest" description="Disordered" evidence="5">
    <location>
        <begin position="213"/>
        <end position="261"/>
    </location>
</feature>
<dbReference type="Pfam" id="PF01258">
    <property type="entry name" value="zf-dskA_traR"/>
    <property type="match status" value="1"/>
</dbReference>
<keyword evidence="3" id="KW-0862">Zinc</keyword>
<evidence type="ECO:0000259" key="6">
    <source>
        <dbReference type="PROSITE" id="PS50914"/>
    </source>
</evidence>
<evidence type="ECO:0000256" key="1">
    <source>
        <dbReference type="ARBA" id="ARBA00022723"/>
    </source>
</evidence>
<evidence type="ECO:0000256" key="3">
    <source>
        <dbReference type="ARBA" id="ARBA00022833"/>
    </source>
</evidence>
<dbReference type="AlphaFoldDB" id="A0A9W6FUP2"/>
<evidence type="ECO:0000313" key="7">
    <source>
        <dbReference type="EMBL" id="GLI35214.1"/>
    </source>
</evidence>
<keyword evidence="1" id="KW-0479">Metal-binding</keyword>
<dbReference type="RefSeq" id="WP_281794841.1">
    <property type="nucleotide sequence ID" value="NZ_BSDR01000001.1"/>
</dbReference>
<name>A0A9W6FUP2_9BACT</name>
<dbReference type="InterPro" id="IPR000962">
    <property type="entry name" value="Znf_DskA_TraR"/>
</dbReference>
<reference evidence="7" key="1">
    <citation type="submission" date="2022-12" db="EMBL/GenBank/DDBJ databases">
        <title>Reference genome sequencing for broad-spectrum identification of bacterial and archaeal isolates by mass spectrometry.</title>
        <authorList>
            <person name="Sekiguchi Y."/>
            <person name="Tourlousse D.M."/>
        </authorList>
    </citation>
    <scope>NUCLEOTIDE SEQUENCE</scope>
    <source>
        <strain evidence="7">ASRB1</strain>
    </source>
</reference>
<keyword evidence="8" id="KW-1185">Reference proteome</keyword>
<feature type="zinc finger region" description="dksA C4-type" evidence="4">
    <location>
        <begin position="83"/>
        <end position="107"/>
    </location>
</feature>
<dbReference type="InterPro" id="IPR037187">
    <property type="entry name" value="DnaK_N"/>
</dbReference>
<dbReference type="EMBL" id="BSDR01000001">
    <property type="protein sequence ID" value="GLI35214.1"/>
    <property type="molecule type" value="Genomic_DNA"/>
</dbReference>
<dbReference type="Proteomes" id="UP001144372">
    <property type="component" value="Unassembled WGS sequence"/>
</dbReference>
<evidence type="ECO:0000256" key="2">
    <source>
        <dbReference type="ARBA" id="ARBA00022771"/>
    </source>
</evidence>
<sequence length="261" mass="30055">MTEQDLTHLRTLLLQRRREVFTRLHQFEADWQALGERDIELEEEAQKTDITTLYDRLDERTKEEIEAIDLALCKMAAGSYGICEECEALISYGRLKAIPETRLCVACARRFEKKQKRLRRPHELIPCAALPEEYRNMSDEELELLIIEHLRNDGRVELDELEISCRRGMVYLEGLLPDEVEHQILLQILTDVMGLTSVVDLIGTDEIAWEREDRTPGKVVPPPLEAEPPASVGRDYSEDVFESLEEGIPYTPPEGPVPEKE</sequence>
<accession>A0A9W6FUP2</accession>
<keyword evidence="2" id="KW-0863">Zinc-finger</keyword>
<dbReference type="InterPro" id="IPR007055">
    <property type="entry name" value="BON_dom"/>
</dbReference>
<feature type="domain" description="BON" evidence="6">
    <location>
        <begin position="138"/>
        <end position="206"/>
    </location>
</feature>
<dbReference type="PANTHER" id="PTHR33823:SF4">
    <property type="entry name" value="GENERAL STRESS PROTEIN 16O"/>
    <property type="match status" value="1"/>
</dbReference>
<dbReference type="PROSITE" id="PS51128">
    <property type="entry name" value="ZF_DKSA_2"/>
    <property type="match status" value="1"/>
</dbReference>
<organism evidence="7 8">
    <name type="scientific">Desulforhabdus amnigena</name>
    <dbReference type="NCBI Taxonomy" id="40218"/>
    <lineage>
        <taxon>Bacteria</taxon>
        <taxon>Pseudomonadati</taxon>
        <taxon>Thermodesulfobacteriota</taxon>
        <taxon>Syntrophobacteria</taxon>
        <taxon>Syntrophobacterales</taxon>
        <taxon>Syntrophobacteraceae</taxon>
        <taxon>Desulforhabdus</taxon>
    </lineage>
</organism>
<dbReference type="PROSITE" id="PS50914">
    <property type="entry name" value="BON"/>
    <property type="match status" value="1"/>
</dbReference>
<comment type="caution">
    <text evidence="7">The sequence shown here is derived from an EMBL/GenBank/DDBJ whole genome shotgun (WGS) entry which is preliminary data.</text>
</comment>
<dbReference type="PANTHER" id="PTHR33823">
    <property type="entry name" value="RNA POLYMERASE-BINDING TRANSCRIPTION FACTOR DKSA-RELATED"/>
    <property type="match status" value="1"/>
</dbReference>
<evidence type="ECO:0000313" key="8">
    <source>
        <dbReference type="Proteomes" id="UP001144372"/>
    </source>
</evidence>
<proteinExistence type="predicted"/>
<evidence type="ECO:0000256" key="4">
    <source>
        <dbReference type="PROSITE-ProRule" id="PRU00510"/>
    </source>
</evidence>
<dbReference type="SUPFAM" id="SSF109635">
    <property type="entry name" value="DnaK suppressor protein DksA, alpha-hairpin domain"/>
    <property type="match status" value="1"/>
</dbReference>
<dbReference type="GO" id="GO:0008270">
    <property type="term" value="F:zinc ion binding"/>
    <property type="evidence" value="ECO:0007669"/>
    <property type="project" value="UniProtKB-KW"/>
</dbReference>
<dbReference type="Gene3D" id="1.20.120.910">
    <property type="entry name" value="DksA, coiled-coil domain"/>
    <property type="match status" value="1"/>
</dbReference>
<dbReference type="PROSITE" id="PS01102">
    <property type="entry name" value="ZF_DKSA_1"/>
    <property type="match status" value="1"/>
</dbReference>
<protein>
    <recommendedName>
        <fullName evidence="6">BON domain-containing protein</fullName>
    </recommendedName>
</protein>
<feature type="compositionally biased region" description="Pro residues" evidence="5">
    <location>
        <begin position="250"/>
        <end position="261"/>
    </location>
</feature>